<dbReference type="InterPro" id="IPR036162">
    <property type="entry name" value="Resolvase-like_N_sf"/>
</dbReference>
<dbReference type="GO" id="GO:0015074">
    <property type="term" value="P:DNA integration"/>
    <property type="evidence" value="ECO:0007669"/>
    <property type="project" value="UniProtKB-KW"/>
</dbReference>
<evidence type="ECO:0000259" key="7">
    <source>
        <dbReference type="PROSITE" id="PS51736"/>
    </source>
</evidence>
<dbReference type="Pfam" id="PF00239">
    <property type="entry name" value="Resolvase"/>
    <property type="match status" value="1"/>
</dbReference>
<dbReference type="PROSITE" id="PS00397">
    <property type="entry name" value="RECOMBINASES_1"/>
    <property type="match status" value="1"/>
</dbReference>
<dbReference type="PANTHER" id="PTHR30461:SF26">
    <property type="entry name" value="RESOLVASE HOMOLOG YNEB"/>
    <property type="match status" value="1"/>
</dbReference>
<sequence>MENRQYGYIRVSSKDQNEERQVAAMKEKGIKKRDIFIDKVSGKDFERDQYQLLKRILRPGDVLYIHSLDRFGRNKEEIVKEWNSIIKELRADIVVLDMPLLDTTQYKDSMGTFIADLVLQILSWMAQEERDRIRKRQREGIALALEKGKKFGRPKAQITDVFMEAYNEWKAGRITATEAMEKSDVKKTTFYKLVKQMEKKPS</sequence>
<name>A0A845FHH5_9BACI</name>
<dbReference type="PROSITE" id="PS51736">
    <property type="entry name" value="RECOMBINASES_3"/>
    <property type="match status" value="1"/>
</dbReference>
<dbReference type="PANTHER" id="PTHR30461">
    <property type="entry name" value="DNA-INVERTASE FROM LAMBDOID PROPHAGE"/>
    <property type="match status" value="1"/>
</dbReference>
<evidence type="ECO:0000256" key="4">
    <source>
        <dbReference type="ARBA" id="ARBA00023172"/>
    </source>
</evidence>
<dbReference type="EMBL" id="WMFA01000017">
    <property type="protein sequence ID" value="MYL73066.1"/>
    <property type="molecule type" value="Genomic_DNA"/>
</dbReference>
<evidence type="ECO:0000313" key="9">
    <source>
        <dbReference type="Proteomes" id="UP000450457"/>
    </source>
</evidence>
<dbReference type="AlphaFoldDB" id="A0A845FHH5"/>
<dbReference type="InterPro" id="IPR006118">
    <property type="entry name" value="Recombinase_CS"/>
</dbReference>
<feature type="domain" description="Resolvase/invertase-type recombinase catalytic" evidence="7">
    <location>
        <begin position="4"/>
        <end position="148"/>
    </location>
</feature>
<dbReference type="InterPro" id="IPR050639">
    <property type="entry name" value="SSR_resolvase"/>
</dbReference>
<dbReference type="SUPFAM" id="SSF53041">
    <property type="entry name" value="Resolvase-like"/>
    <property type="match status" value="1"/>
</dbReference>
<dbReference type="Proteomes" id="UP000450457">
    <property type="component" value="Unassembled WGS sequence"/>
</dbReference>
<comment type="caution">
    <text evidence="8">The sequence shown here is derived from an EMBL/GenBank/DDBJ whole genome shotgun (WGS) entry which is preliminary data.</text>
</comment>
<dbReference type="GO" id="GO:0000150">
    <property type="term" value="F:DNA strand exchange activity"/>
    <property type="evidence" value="ECO:0007669"/>
    <property type="project" value="InterPro"/>
</dbReference>
<dbReference type="GO" id="GO:0003677">
    <property type="term" value="F:DNA binding"/>
    <property type="evidence" value="ECO:0007669"/>
    <property type="project" value="UniProtKB-KW"/>
</dbReference>
<evidence type="ECO:0000256" key="1">
    <source>
        <dbReference type="ARBA" id="ARBA00009913"/>
    </source>
</evidence>
<reference evidence="8 9" key="1">
    <citation type="submission" date="2019-11" db="EMBL/GenBank/DDBJ databases">
        <title>Genome sequences of 17 halophilic strains isolated from different environments.</title>
        <authorList>
            <person name="Furrow R.E."/>
        </authorList>
    </citation>
    <scope>NUCLEOTIDE SEQUENCE [LARGE SCALE GENOMIC DNA]</scope>
    <source>
        <strain evidence="8 9">SL-4</strain>
    </source>
</reference>
<dbReference type="OrthoDB" id="9797501at2"/>
<feature type="active site" description="O-(5'-phospho-DNA)-serine intermediate" evidence="5 6">
    <location>
        <position position="12"/>
    </location>
</feature>
<organism evidence="8 9">
    <name type="scientific">Halobacillus litoralis</name>
    <dbReference type="NCBI Taxonomy" id="45668"/>
    <lineage>
        <taxon>Bacteria</taxon>
        <taxon>Bacillati</taxon>
        <taxon>Bacillota</taxon>
        <taxon>Bacilli</taxon>
        <taxon>Bacillales</taxon>
        <taxon>Bacillaceae</taxon>
        <taxon>Halobacillus</taxon>
    </lineage>
</organism>
<dbReference type="GeneID" id="78009274"/>
<evidence type="ECO:0000256" key="5">
    <source>
        <dbReference type="PIRSR" id="PIRSR606118-50"/>
    </source>
</evidence>
<evidence type="ECO:0000256" key="2">
    <source>
        <dbReference type="ARBA" id="ARBA00022908"/>
    </source>
</evidence>
<keyword evidence="2" id="KW-0229">DNA integration</keyword>
<proteinExistence type="inferred from homology"/>
<gene>
    <name evidence="8" type="ORF">GLW00_19815</name>
</gene>
<protein>
    <submittedName>
        <fullName evidence="8">Recombinase family protein</fullName>
    </submittedName>
</protein>
<dbReference type="SMART" id="SM00857">
    <property type="entry name" value="Resolvase"/>
    <property type="match status" value="1"/>
</dbReference>
<evidence type="ECO:0000313" key="8">
    <source>
        <dbReference type="EMBL" id="MYL73066.1"/>
    </source>
</evidence>
<dbReference type="InterPro" id="IPR006119">
    <property type="entry name" value="Resolv_N"/>
</dbReference>
<accession>A0A845FHH5</accession>
<comment type="similarity">
    <text evidence="1">Belongs to the site-specific recombinase resolvase family.</text>
</comment>
<evidence type="ECO:0000256" key="6">
    <source>
        <dbReference type="PROSITE-ProRule" id="PRU10137"/>
    </source>
</evidence>
<keyword evidence="3" id="KW-0238">DNA-binding</keyword>
<evidence type="ECO:0000256" key="3">
    <source>
        <dbReference type="ARBA" id="ARBA00023125"/>
    </source>
</evidence>
<dbReference type="Gene3D" id="3.40.50.1390">
    <property type="entry name" value="Resolvase, N-terminal catalytic domain"/>
    <property type="match status" value="1"/>
</dbReference>
<dbReference type="RefSeq" id="WP_160916924.1">
    <property type="nucleotide sequence ID" value="NZ_WMFA01000017.1"/>
</dbReference>
<dbReference type="CDD" id="cd03768">
    <property type="entry name" value="SR_ResInv"/>
    <property type="match status" value="1"/>
</dbReference>
<keyword evidence="4" id="KW-0233">DNA recombination</keyword>